<dbReference type="EMBL" id="OZ034822">
    <property type="protein sequence ID" value="CAL1413940.1"/>
    <property type="molecule type" value="Genomic_DNA"/>
</dbReference>
<name>A0AAV2GT41_9ROSI</name>
<evidence type="ECO:0000313" key="1">
    <source>
        <dbReference type="EMBL" id="CAL1413940.1"/>
    </source>
</evidence>
<accession>A0AAV2GT41</accession>
<dbReference type="AlphaFoldDB" id="A0AAV2GT41"/>
<gene>
    <name evidence="1" type="ORF">LTRI10_LOCUS53135</name>
</gene>
<organism evidence="1 2">
    <name type="scientific">Linum trigynum</name>
    <dbReference type="NCBI Taxonomy" id="586398"/>
    <lineage>
        <taxon>Eukaryota</taxon>
        <taxon>Viridiplantae</taxon>
        <taxon>Streptophyta</taxon>
        <taxon>Embryophyta</taxon>
        <taxon>Tracheophyta</taxon>
        <taxon>Spermatophyta</taxon>
        <taxon>Magnoliopsida</taxon>
        <taxon>eudicotyledons</taxon>
        <taxon>Gunneridae</taxon>
        <taxon>Pentapetalae</taxon>
        <taxon>rosids</taxon>
        <taxon>fabids</taxon>
        <taxon>Malpighiales</taxon>
        <taxon>Linaceae</taxon>
        <taxon>Linum</taxon>
    </lineage>
</organism>
<reference evidence="1 2" key="1">
    <citation type="submission" date="2024-04" db="EMBL/GenBank/DDBJ databases">
        <authorList>
            <person name="Fracassetti M."/>
        </authorList>
    </citation>
    <scope>NUCLEOTIDE SEQUENCE [LARGE SCALE GENOMIC DNA]</scope>
</reference>
<dbReference type="Proteomes" id="UP001497516">
    <property type="component" value="Chromosome 9"/>
</dbReference>
<sequence>MLLRNVRWYGKEQGSPKLDWKEELELYREFESGVLIDYSKTVEAEKEEGAGTRFHHFDEHDDDEKNAREVVRKYKALSDEVARKYRRRYAYEFDEPKELAHIHVDWWWQD</sequence>
<protein>
    <submittedName>
        <fullName evidence="1">Uncharacterized protein</fullName>
    </submittedName>
</protein>
<evidence type="ECO:0000313" key="2">
    <source>
        <dbReference type="Proteomes" id="UP001497516"/>
    </source>
</evidence>
<proteinExistence type="predicted"/>
<keyword evidence="2" id="KW-1185">Reference proteome</keyword>